<proteinExistence type="predicted"/>
<protein>
    <submittedName>
        <fullName evidence="2">Uncharacterized protein</fullName>
    </submittedName>
</protein>
<accession>A0ABQ5XQA2</accession>
<feature type="compositionally biased region" description="Low complexity" evidence="1">
    <location>
        <begin position="34"/>
        <end position="46"/>
    </location>
</feature>
<reference evidence="3" key="1">
    <citation type="journal article" date="2019" name="Int. J. Syst. Evol. Microbiol.">
        <title>The Global Catalogue of Microorganisms (GCM) 10K type strain sequencing project: providing services to taxonomists for standard genome sequencing and annotation.</title>
        <authorList>
            <consortium name="The Broad Institute Genomics Platform"/>
            <consortium name="The Broad Institute Genome Sequencing Center for Infectious Disease"/>
            <person name="Wu L."/>
            <person name="Ma J."/>
        </authorList>
    </citation>
    <scope>NUCLEOTIDE SEQUENCE [LARGE SCALE GENOMIC DNA]</scope>
    <source>
        <strain evidence="3">NBRC 111980</strain>
    </source>
</reference>
<keyword evidence="3" id="KW-1185">Reference proteome</keyword>
<evidence type="ECO:0000313" key="2">
    <source>
        <dbReference type="EMBL" id="GLQ92897.1"/>
    </source>
</evidence>
<evidence type="ECO:0000256" key="1">
    <source>
        <dbReference type="SAM" id="MobiDB-lite"/>
    </source>
</evidence>
<feature type="region of interest" description="Disordered" evidence="1">
    <location>
        <begin position="85"/>
        <end position="116"/>
    </location>
</feature>
<dbReference type="EMBL" id="BSOB01000016">
    <property type="protein sequence ID" value="GLQ92897.1"/>
    <property type="molecule type" value="Genomic_DNA"/>
</dbReference>
<comment type="caution">
    <text evidence="2">The sequence shown here is derived from an EMBL/GenBank/DDBJ whole genome shotgun (WGS) entry which is preliminary data.</text>
</comment>
<feature type="compositionally biased region" description="Basic and acidic residues" evidence="1">
    <location>
        <begin position="88"/>
        <end position="110"/>
    </location>
</feature>
<organism evidence="2 3">
    <name type="scientific">Dyella acidisoli</name>
    <dbReference type="NCBI Taxonomy" id="1867834"/>
    <lineage>
        <taxon>Bacteria</taxon>
        <taxon>Pseudomonadati</taxon>
        <taxon>Pseudomonadota</taxon>
        <taxon>Gammaproteobacteria</taxon>
        <taxon>Lysobacterales</taxon>
        <taxon>Rhodanobacteraceae</taxon>
        <taxon>Dyella</taxon>
    </lineage>
</organism>
<feature type="compositionally biased region" description="Polar residues" evidence="1">
    <location>
        <begin position="47"/>
        <end position="56"/>
    </location>
</feature>
<gene>
    <name evidence="2" type="ORF">GCM10007901_18480</name>
</gene>
<evidence type="ECO:0000313" key="3">
    <source>
        <dbReference type="Proteomes" id="UP001156670"/>
    </source>
</evidence>
<name>A0ABQ5XQA2_9GAMM</name>
<sequence length="116" mass="12708">MRRRRWRQWKRASINGITGAYANAGSDAHTNPHSDSYTDASSRSSANTRADASPNSLARAGTNDADRQPHATAHACHSFVHPAACAARPRERPARLGECTKCDRQPRARSESWNPG</sequence>
<dbReference type="Proteomes" id="UP001156670">
    <property type="component" value="Unassembled WGS sequence"/>
</dbReference>
<feature type="region of interest" description="Disordered" evidence="1">
    <location>
        <begin position="20"/>
        <end position="73"/>
    </location>
</feature>